<name>A0A0D0C1V6_9AGAR</name>
<sequence>MPILERAVISALLSSRSNSTQINSVLRSPGSVDGSCNWNKSISGWTHFDTDFVTAAVQQAHRAAASASSSRYQVSNLSATQTSEDARKPTARVEVSVYAGQIKALSKRWKEPKGREEQKIKDMEELINHRLKKQWSKSR</sequence>
<dbReference type="HOGENOM" id="CLU_1845318_0_0_1"/>
<accession>A0A0D0C1V6</accession>
<gene>
    <name evidence="1" type="ORF">GYMLUDRAFT_243198</name>
</gene>
<keyword evidence="2" id="KW-1185">Reference proteome</keyword>
<protein>
    <submittedName>
        <fullName evidence="1">Uncharacterized protein</fullName>
    </submittedName>
</protein>
<dbReference type="AlphaFoldDB" id="A0A0D0C1V6"/>
<dbReference type="Proteomes" id="UP000053593">
    <property type="component" value="Unassembled WGS sequence"/>
</dbReference>
<organism evidence="1 2">
    <name type="scientific">Collybiopsis luxurians FD-317 M1</name>
    <dbReference type="NCBI Taxonomy" id="944289"/>
    <lineage>
        <taxon>Eukaryota</taxon>
        <taxon>Fungi</taxon>
        <taxon>Dikarya</taxon>
        <taxon>Basidiomycota</taxon>
        <taxon>Agaricomycotina</taxon>
        <taxon>Agaricomycetes</taxon>
        <taxon>Agaricomycetidae</taxon>
        <taxon>Agaricales</taxon>
        <taxon>Marasmiineae</taxon>
        <taxon>Omphalotaceae</taxon>
        <taxon>Collybiopsis</taxon>
        <taxon>Collybiopsis luxurians</taxon>
    </lineage>
</organism>
<evidence type="ECO:0000313" key="2">
    <source>
        <dbReference type="Proteomes" id="UP000053593"/>
    </source>
</evidence>
<evidence type="ECO:0000313" key="1">
    <source>
        <dbReference type="EMBL" id="KIK62056.1"/>
    </source>
</evidence>
<dbReference type="EMBL" id="KN834769">
    <property type="protein sequence ID" value="KIK62056.1"/>
    <property type="molecule type" value="Genomic_DNA"/>
</dbReference>
<reference evidence="1 2" key="1">
    <citation type="submission" date="2014-04" db="EMBL/GenBank/DDBJ databases">
        <title>Evolutionary Origins and Diversification of the Mycorrhizal Mutualists.</title>
        <authorList>
            <consortium name="DOE Joint Genome Institute"/>
            <consortium name="Mycorrhizal Genomics Consortium"/>
            <person name="Kohler A."/>
            <person name="Kuo A."/>
            <person name="Nagy L.G."/>
            <person name="Floudas D."/>
            <person name="Copeland A."/>
            <person name="Barry K.W."/>
            <person name="Cichocki N."/>
            <person name="Veneault-Fourrey C."/>
            <person name="LaButti K."/>
            <person name="Lindquist E.A."/>
            <person name="Lipzen A."/>
            <person name="Lundell T."/>
            <person name="Morin E."/>
            <person name="Murat C."/>
            <person name="Riley R."/>
            <person name="Ohm R."/>
            <person name="Sun H."/>
            <person name="Tunlid A."/>
            <person name="Henrissat B."/>
            <person name="Grigoriev I.V."/>
            <person name="Hibbett D.S."/>
            <person name="Martin F."/>
        </authorList>
    </citation>
    <scope>NUCLEOTIDE SEQUENCE [LARGE SCALE GENOMIC DNA]</scope>
    <source>
        <strain evidence="1 2">FD-317 M1</strain>
    </source>
</reference>
<proteinExistence type="predicted"/>